<gene>
    <name evidence="2" type="primary">KNAG0A00100</name>
    <name evidence="2" type="ordered locus">KNAG_0A00100</name>
</gene>
<feature type="region of interest" description="Disordered" evidence="1">
    <location>
        <begin position="133"/>
        <end position="178"/>
    </location>
</feature>
<proteinExistence type="predicted"/>
<evidence type="ECO:0000313" key="2">
    <source>
        <dbReference type="EMBL" id="CCK67802.1"/>
    </source>
</evidence>
<dbReference type="HOGENOM" id="CLU_1156544_0_0_1"/>
<reference evidence="3" key="2">
    <citation type="submission" date="2012-08" db="EMBL/GenBank/DDBJ databases">
        <title>Genome sequence of Kazachstania naganishii.</title>
        <authorList>
            <person name="Gordon J.L."/>
            <person name="Armisen D."/>
            <person name="Proux-Wera E."/>
            <person name="OhEigeartaigh S.S."/>
            <person name="Byrne K.P."/>
            <person name="Wolfe K.H."/>
        </authorList>
    </citation>
    <scope>NUCLEOTIDE SEQUENCE [LARGE SCALE GENOMIC DNA]</scope>
    <source>
        <strain evidence="3">ATCC MYA-139 / BCRC 22969 / CBS 8797 / CCRC 22969 / KCTC 17520 / NBRC 10181 / NCYC 3082</strain>
    </source>
</reference>
<name>J7RSZ1_HUIN7</name>
<feature type="compositionally biased region" description="Basic residues" evidence="1">
    <location>
        <begin position="226"/>
        <end position="240"/>
    </location>
</feature>
<dbReference type="AlphaFoldDB" id="J7RSZ1"/>
<reference evidence="2 3" key="1">
    <citation type="journal article" date="2011" name="Proc. Natl. Acad. Sci. U.S.A.">
        <title>Evolutionary erosion of yeast sex chromosomes by mating-type switching accidents.</title>
        <authorList>
            <person name="Gordon J.L."/>
            <person name="Armisen D."/>
            <person name="Proux-Wera E."/>
            <person name="Oheigeartaigh S.S."/>
            <person name="Byrne K.P."/>
            <person name="Wolfe K.H."/>
        </authorList>
    </citation>
    <scope>NUCLEOTIDE SEQUENCE [LARGE SCALE GENOMIC DNA]</scope>
    <source>
        <strain evidence="3">ATCC MYA-139 / BCRC 22969 / CBS 8797 / CCRC 22969 / KCTC 17520 / NBRC 10181 / NCYC 3082</strain>
    </source>
</reference>
<evidence type="ECO:0000256" key="1">
    <source>
        <dbReference type="SAM" id="MobiDB-lite"/>
    </source>
</evidence>
<organism evidence="2 3">
    <name type="scientific">Huiozyma naganishii (strain ATCC MYA-139 / BCRC 22969 / CBS 8797 / KCTC 17520 / NBRC 10181 / NCYC 3082 / Yp74L-3)</name>
    <name type="common">Yeast</name>
    <name type="synonym">Kazachstania naganishii</name>
    <dbReference type="NCBI Taxonomy" id="1071383"/>
    <lineage>
        <taxon>Eukaryota</taxon>
        <taxon>Fungi</taxon>
        <taxon>Dikarya</taxon>
        <taxon>Ascomycota</taxon>
        <taxon>Saccharomycotina</taxon>
        <taxon>Saccharomycetes</taxon>
        <taxon>Saccharomycetales</taxon>
        <taxon>Saccharomycetaceae</taxon>
        <taxon>Huiozyma</taxon>
    </lineage>
</organism>
<dbReference type="EMBL" id="HE978314">
    <property type="protein sequence ID" value="CCK67802.1"/>
    <property type="molecule type" value="Genomic_DNA"/>
</dbReference>
<dbReference type="GeneID" id="34523437"/>
<evidence type="ECO:0000313" key="3">
    <source>
        <dbReference type="Proteomes" id="UP000006310"/>
    </source>
</evidence>
<feature type="compositionally biased region" description="Low complexity" evidence="1">
    <location>
        <begin position="145"/>
        <end position="178"/>
    </location>
</feature>
<sequence>MVTVKDGKGFGESGHNTLIITGLDNLVTPCNIVKKEATVIDTGTQRPCSAFVFNGLFSHVPEPETTTEVLGSTLAVEYVTSYSRIEKNGTCGFGSTVYSTTYSTSISVNPSSHISSSVSLSVSHSFRTSLVSSTSVASSRRHSSSRGVSSTPSVSGSSRSSANGESVRSSNPVTLSVVPLSPPVPLSWDTDRGTVTVPFLHQLEESLQLRNQKRKQGNHSTDRKQTHCLRRLRVPSRTPK</sequence>
<dbReference type="RefSeq" id="XP_022462048.1">
    <property type="nucleotide sequence ID" value="XM_022606340.1"/>
</dbReference>
<keyword evidence="3" id="KW-1185">Reference proteome</keyword>
<dbReference type="Proteomes" id="UP000006310">
    <property type="component" value="Chromosome 1"/>
</dbReference>
<dbReference type="KEGG" id="kng:KNAG_0A00100"/>
<protein>
    <submittedName>
        <fullName evidence="2">Uncharacterized protein</fullName>
    </submittedName>
</protein>
<accession>J7RSZ1</accession>
<feature type="region of interest" description="Disordered" evidence="1">
    <location>
        <begin position="210"/>
        <end position="240"/>
    </location>
</feature>